<evidence type="ECO:0000313" key="3">
    <source>
        <dbReference type="Proteomes" id="UP000740926"/>
    </source>
</evidence>
<evidence type="ECO:0000256" key="1">
    <source>
        <dbReference type="SAM" id="MobiDB-lite"/>
    </source>
</evidence>
<keyword evidence="3" id="KW-1185">Reference proteome</keyword>
<feature type="region of interest" description="Disordered" evidence="1">
    <location>
        <begin position="38"/>
        <end position="58"/>
    </location>
</feature>
<gene>
    <name evidence="2" type="ORF">G6F50_018164</name>
</gene>
<dbReference type="Proteomes" id="UP000740926">
    <property type="component" value="Unassembled WGS sequence"/>
</dbReference>
<dbReference type="EMBL" id="JAANIU010016011">
    <property type="protein sequence ID" value="KAG1529193.1"/>
    <property type="molecule type" value="Genomic_DNA"/>
</dbReference>
<reference evidence="2 3" key="1">
    <citation type="journal article" date="2020" name="Microb. Genom.">
        <title>Genetic diversity of clinical and environmental Mucorales isolates obtained from an investigation of mucormycosis cases among solid organ transplant recipients.</title>
        <authorList>
            <person name="Nguyen M.H."/>
            <person name="Kaul D."/>
            <person name="Muto C."/>
            <person name="Cheng S.J."/>
            <person name="Richter R.A."/>
            <person name="Bruno V.M."/>
            <person name="Liu G."/>
            <person name="Beyhan S."/>
            <person name="Sundermann A.J."/>
            <person name="Mounaud S."/>
            <person name="Pasculle A.W."/>
            <person name="Nierman W.C."/>
            <person name="Driscoll E."/>
            <person name="Cumbie R."/>
            <person name="Clancy C.J."/>
            <person name="Dupont C.L."/>
        </authorList>
    </citation>
    <scope>NUCLEOTIDE SEQUENCE [LARGE SCALE GENOMIC DNA]</scope>
    <source>
        <strain evidence="2 3">GL24</strain>
    </source>
</reference>
<feature type="compositionally biased region" description="Basic and acidic residues" evidence="1">
    <location>
        <begin position="47"/>
        <end position="56"/>
    </location>
</feature>
<proteinExistence type="predicted"/>
<accession>A0A9P6XP04</accession>
<comment type="caution">
    <text evidence="2">The sequence shown here is derived from an EMBL/GenBank/DDBJ whole genome shotgun (WGS) entry which is preliminary data.</text>
</comment>
<sequence length="84" mass="9084">MNPAGVGRPAAAAEKAALAATPTASTFQRWAGRTASEGIVNAGQEGGDMRGSEGQKKRTRPVCASAIVLKIRKFWFYSFEYRDY</sequence>
<name>A0A9P6XP04_9FUNG</name>
<organism evidence="2 3">
    <name type="scientific">Rhizopus delemar</name>
    <dbReference type="NCBI Taxonomy" id="936053"/>
    <lineage>
        <taxon>Eukaryota</taxon>
        <taxon>Fungi</taxon>
        <taxon>Fungi incertae sedis</taxon>
        <taxon>Mucoromycota</taxon>
        <taxon>Mucoromycotina</taxon>
        <taxon>Mucoromycetes</taxon>
        <taxon>Mucorales</taxon>
        <taxon>Mucorineae</taxon>
        <taxon>Rhizopodaceae</taxon>
        <taxon>Rhizopus</taxon>
    </lineage>
</organism>
<evidence type="ECO:0000313" key="2">
    <source>
        <dbReference type="EMBL" id="KAG1529193.1"/>
    </source>
</evidence>
<dbReference type="AlphaFoldDB" id="A0A9P6XP04"/>
<protein>
    <submittedName>
        <fullName evidence="2">Uncharacterized protein</fullName>
    </submittedName>
</protein>